<dbReference type="InterPro" id="IPR006685">
    <property type="entry name" value="MscS_channel_2nd"/>
</dbReference>
<dbReference type="InterPro" id="IPR011014">
    <property type="entry name" value="MscS_channel_TM-2"/>
</dbReference>
<dbReference type="Pfam" id="PF21082">
    <property type="entry name" value="MS_channel_3rd"/>
    <property type="match status" value="1"/>
</dbReference>
<dbReference type="SUPFAM" id="SSF50182">
    <property type="entry name" value="Sm-like ribonucleoproteins"/>
    <property type="match status" value="1"/>
</dbReference>
<keyword evidence="7" id="KW-0175">Coiled coil</keyword>
<evidence type="ECO:0000313" key="15">
    <source>
        <dbReference type="EMBL" id="SIQ88786.1"/>
    </source>
</evidence>
<dbReference type="Gene3D" id="3.30.70.100">
    <property type="match status" value="1"/>
</dbReference>
<keyword evidence="4 8" id="KW-0812">Transmembrane</keyword>
<feature type="domain" description="Mechanosensitive ion channel MscS porin" evidence="12">
    <location>
        <begin position="34"/>
        <end position="264"/>
    </location>
</feature>
<feature type="transmembrane region" description="Helical" evidence="8">
    <location>
        <begin position="766"/>
        <end position="784"/>
    </location>
</feature>
<dbReference type="PANTHER" id="PTHR30347">
    <property type="entry name" value="POTASSIUM CHANNEL RELATED"/>
    <property type="match status" value="1"/>
</dbReference>
<dbReference type="EMBL" id="FTMN01000010">
    <property type="protein sequence ID" value="SIQ88786.1"/>
    <property type="molecule type" value="Genomic_DNA"/>
</dbReference>
<dbReference type="InterPro" id="IPR010920">
    <property type="entry name" value="LSM_dom_sf"/>
</dbReference>
<feature type="coiled-coil region" evidence="7">
    <location>
        <begin position="35"/>
        <end position="100"/>
    </location>
</feature>
<evidence type="ECO:0000256" key="9">
    <source>
        <dbReference type="SAM" id="SignalP"/>
    </source>
</evidence>
<feature type="signal peptide" evidence="9">
    <location>
        <begin position="1"/>
        <end position="26"/>
    </location>
</feature>
<keyword evidence="3" id="KW-1003">Cell membrane</keyword>
<proteinExistence type="inferred from homology"/>
<dbReference type="FunFam" id="2.30.30.60:FF:000001">
    <property type="entry name" value="MscS Mechanosensitive ion channel"/>
    <property type="match status" value="1"/>
</dbReference>
<organism evidence="15 16">
    <name type="scientific">Marinobacterium stanieri</name>
    <dbReference type="NCBI Taxonomy" id="49186"/>
    <lineage>
        <taxon>Bacteria</taxon>
        <taxon>Pseudomonadati</taxon>
        <taxon>Pseudomonadota</taxon>
        <taxon>Gammaproteobacteria</taxon>
        <taxon>Oceanospirillales</taxon>
        <taxon>Oceanospirillaceae</taxon>
        <taxon>Marinobacterium</taxon>
    </lineage>
</organism>
<feature type="domain" description="Mechanosensitive ion channel MscS" evidence="10">
    <location>
        <begin position="904"/>
        <end position="969"/>
    </location>
</feature>
<dbReference type="InterPro" id="IPR006686">
    <property type="entry name" value="MscS_channel_CS"/>
</dbReference>
<evidence type="ECO:0000256" key="6">
    <source>
        <dbReference type="ARBA" id="ARBA00023136"/>
    </source>
</evidence>
<dbReference type="InterPro" id="IPR024393">
    <property type="entry name" value="MscS_porin"/>
</dbReference>
<keyword evidence="9" id="KW-0732">Signal</keyword>
<evidence type="ECO:0000256" key="8">
    <source>
        <dbReference type="SAM" id="Phobius"/>
    </source>
</evidence>
<comment type="similarity">
    <text evidence="2">Belongs to the MscS (TC 1.A.23) family.</text>
</comment>
<evidence type="ECO:0000313" key="16">
    <source>
        <dbReference type="Proteomes" id="UP000186895"/>
    </source>
</evidence>
<keyword evidence="5 8" id="KW-1133">Transmembrane helix</keyword>
<evidence type="ECO:0000259" key="11">
    <source>
        <dbReference type="Pfam" id="PF12794"/>
    </source>
</evidence>
<dbReference type="Proteomes" id="UP000186895">
    <property type="component" value="Unassembled WGS sequence"/>
</dbReference>
<dbReference type="STRING" id="49186.SAMN05421647_110124"/>
<sequence length="1073" mass="121599">MMTKRLIHHWLLMLSMLLACSLTVAASPQEDIAQLEQLIEQQADAEGEQAALRELYQKTLSALKNRQQYQERADTLQKQLERQPDELKRQQQLLEQARNSEQDRNYRDLGRSDLEQAIILKRASVLELEQQQQEKAQQIELNKQKQLSLREQLAELKQSSPSLPPVPPEQSGRAFNDARLQLQNALQESKSSHVRALELELLALPGQTELAELQLEQLQLQLKQASLDLEAMLNQRKQMLREELETTLSNLKEPVNAALQHPQLSALLQDNRRMSKEVSDLLERASKTQQQRTALEHKLDLLSKGYKVIQQQLELKSYSASYDLRRFTLELSRPADLNATHRALNELRLSSLEFSRLGQAGADTLADSDLSEVQRDYHAQLTQNQQALRNQLQDGRQQLLSELSQLLAVKEQFNERLQQARHLINRQLLWLPVSPPVSWQWPGEIAAGLDLFKTQVQQLRATPMLAEDANLGSLLGFTILLLILAFFIHRYQKNNRQRWQQQIGNVVHDRFGRTLRLLLSGVLVAAPVPALLLLLRSYSLNTGHPSHMLFSQLLLLWALSLQCYLMALLWLKVPDGLLCGHFSVPAVLAKVMRRQLHLLFWVSLPLLSLLLITDNYNAIELQSGLGRLLFLALVASLMLFWRGFWKVSHTFEQLTQQRHWWLNAHLWIGLILAFNLVMFGLGLWGYTLTALFFMLILLVVILQGAGTFLLFKLGLRWLLIEERRLAFSRARTRRAEILAARENKEETPPLSEDYLDLQAISDQSRVLLKTAIVVLLGTSLWLTLGDFLPTLQVLESVQLWSSFEVNGDQEVLTHVTLRDLVVGALIILVSLLAAKNLPGLLELLALRHLDLSPGTGYAITSLLKYSLIMVGVLVAISQFGVQWSKLQWLVAALGVGLGFGLQEIVANFVSGLIILFEKPVRIGDTVTLGNVTGTVSRIQIRATTITDWDRKEVIIPNKTFITEQLINWSLSDATTRVVITIGVAYGSDVALAEKLLLQAAQANERVLDDPEPDAYFRQFADSTLNIDLRVFVSSMADRVPVTGELNKAINELFNEQGIEIAFPQLDVHLHRAK</sequence>
<feature type="chain" id="PRO_5009939226" evidence="9">
    <location>
        <begin position="27"/>
        <end position="1073"/>
    </location>
</feature>
<evidence type="ECO:0000259" key="14">
    <source>
        <dbReference type="Pfam" id="PF21088"/>
    </source>
</evidence>
<feature type="transmembrane region" description="Helical" evidence="8">
    <location>
        <begin position="692"/>
        <end position="715"/>
    </location>
</feature>
<reference evidence="15 16" key="1">
    <citation type="submission" date="2017-01" db="EMBL/GenBank/DDBJ databases">
        <authorList>
            <person name="Mah S.A."/>
            <person name="Swanson W.J."/>
            <person name="Moy G.W."/>
            <person name="Vacquier V.D."/>
        </authorList>
    </citation>
    <scope>NUCLEOTIDE SEQUENCE [LARGE SCALE GENOMIC DNA]</scope>
    <source>
        <strain evidence="15 16">DSM 7027</strain>
    </source>
</reference>
<feature type="transmembrane region" description="Helical" evidence="8">
    <location>
        <begin position="469"/>
        <end position="488"/>
    </location>
</feature>
<evidence type="ECO:0000256" key="7">
    <source>
        <dbReference type="SAM" id="Coils"/>
    </source>
</evidence>
<feature type="transmembrane region" description="Helical" evidence="8">
    <location>
        <begin position="550"/>
        <end position="571"/>
    </location>
</feature>
<dbReference type="GO" id="GO:0005886">
    <property type="term" value="C:plasma membrane"/>
    <property type="evidence" value="ECO:0007669"/>
    <property type="project" value="UniProtKB-SubCell"/>
</dbReference>
<dbReference type="InterPro" id="IPR052702">
    <property type="entry name" value="MscS-like_channel"/>
</dbReference>
<dbReference type="Pfam" id="PF12795">
    <property type="entry name" value="MscS_porin"/>
    <property type="match status" value="1"/>
</dbReference>
<evidence type="ECO:0000259" key="10">
    <source>
        <dbReference type="Pfam" id="PF00924"/>
    </source>
</evidence>
<evidence type="ECO:0000256" key="3">
    <source>
        <dbReference type="ARBA" id="ARBA00022475"/>
    </source>
</evidence>
<keyword evidence="6 8" id="KW-0472">Membrane</keyword>
<accession>A0A1N6WFP9</accession>
<dbReference type="eggNOG" id="COG3264">
    <property type="taxonomic scope" value="Bacteria"/>
</dbReference>
<comment type="subcellular location">
    <subcellularLocation>
        <location evidence="1">Cell membrane</location>
        <topology evidence="1">Multi-pass membrane protein</topology>
    </subcellularLocation>
</comment>
<dbReference type="InterPro" id="IPR025692">
    <property type="entry name" value="MscS_IM_dom1"/>
</dbReference>
<feature type="domain" description="Mechanosensitive ion channel MscS C-terminal" evidence="13">
    <location>
        <begin position="977"/>
        <end position="1060"/>
    </location>
</feature>
<dbReference type="SUPFAM" id="SSF82861">
    <property type="entry name" value="Mechanosensitive channel protein MscS (YggB), transmembrane region"/>
    <property type="match status" value="1"/>
</dbReference>
<dbReference type="InterPro" id="IPR011066">
    <property type="entry name" value="MscS_channel_C_sf"/>
</dbReference>
<feature type="transmembrane region" description="Helical" evidence="8">
    <location>
        <begin position="625"/>
        <end position="645"/>
    </location>
</feature>
<feature type="domain" description="Mechanosensitive ion channel inner membrane" evidence="11">
    <location>
        <begin position="477"/>
        <end position="800"/>
    </location>
</feature>
<feature type="coiled-coil region" evidence="7">
    <location>
        <begin position="378"/>
        <end position="423"/>
    </location>
</feature>
<evidence type="ECO:0000256" key="2">
    <source>
        <dbReference type="ARBA" id="ARBA00008017"/>
    </source>
</evidence>
<keyword evidence="16" id="KW-1185">Reference proteome</keyword>
<dbReference type="InterPro" id="IPR049142">
    <property type="entry name" value="MS_channel_1st"/>
</dbReference>
<gene>
    <name evidence="15" type="ORF">SAMN05421647_110124</name>
</gene>
<dbReference type="PANTHER" id="PTHR30347:SF1">
    <property type="entry name" value="MECHANOSENSITIVE CHANNEL MSCK"/>
    <property type="match status" value="1"/>
</dbReference>
<feature type="transmembrane region" description="Helical" evidence="8">
    <location>
        <begin position="598"/>
        <end position="619"/>
    </location>
</feature>
<feature type="transmembrane region" description="Helical" evidence="8">
    <location>
        <begin position="820"/>
        <end position="841"/>
    </location>
</feature>
<dbReference type="InterPro" id="IPR023408">
    <property type="entry name" value="MscS_beta-dom_sf"/>
</dbReference>
<feature type="transmembrane region" description="Helical" evidence="8">
    <location>
        <begin position="862"/>
        <end position="881"/>
    </location>
</feature>
<name>A0A1N6WFP9_9GAMM</name>
<dbReference type="Pfam" id="PF12794">
    <property type="entry name" value="MscS_TM"/>
    <property type="match status" value="1"/>
</dbReference>
<feature type="domain" description="Mechanosensitive ion channel transmembrane helices 2/3" evidence="14">
    <location>
        <begin position="862"/>
        <end position="902"/>
    </location>
</feature>
<dbReference type="AlphaFoldDB" id="A0A1N6WFP9"/>
<feature type="transmembrane region" description="Helical" evidence="8">
    <location>
        <begin position="887"/>
        <end position="916"/>
    </location>
</feature>
<evidence type="ECO:0000259" key="12">
    <source>
        <dbReference type="Pfam" id="PF12795"/>
    </source>
</evidence>
<dbReference type="Gene3D" id="2.30.30.60">
    <property type="match status" value="1"/>
</dbReference>
<dbReference type="PROSITE" id="PS51257">
    <property type="entry name" value="PROKAR_LIPOPROTEIN"/>
    <property type="match status" value="1"/>
</dbReference>
<evidence type="ECO:0000256" key="4">
    <source>
        <dbReference type="ARBA" id="ARBA00022692"/>
    </source>
</evidence>
<protein>
    <submittedName>
        <fullName evidence="15">Potassium efflux system protein</fullName>
    </submittedName>
</protein>
<dbReference type="GO" id="GO:0008381">
    <property type="term" value="F:mechanosensitive monoatomic ion channel activity"/>
    <property type="evidence" value="ECO:0007669"/>
    <property type="project" value="UniProtKB-ARBA"/>
</dbReference>
<dbReference type="InterPro" id="IPR049278">
    <property type="entry name" value="MS_channel_C"/>
</dbReference>
<feature type="transmembrane region" description="Helical" evidence="8">
    <location>
        <begin position="666"/>
        <end position="686"/>
    </location>
</feature>
<feature type="coiled-coil region" evidence="7">
    <location>
        <begin position="208"/>
        <end position="298"/>
    </location>
</feature>
<dbReference type="Gene3D" id="1.10.287.1260">
    <property type="match status" value="1"/>
</dbReference>
<evidence type="ECO:0000259" key="13">
    <source>
        <dbReference type="Pfam" id="PF21082"/>
    </source>
</evidence>
<evidence type="ECO:0000256" key="1">
    <source>
        <dbReference type="ARBA" id="ARBA00004651"/>
    </source>
</evidence>
<dbReference type="Pfam" id="PF21088">
    <property type="entry name" value="MS_channel_1st"/>
    <property type="match status" value="1"/>
</dbReference>
<evidence type="ECO:0000256" key="5">
    <source>
        <dbReference type="ARBA" id="ARBA00022989"/>
    </source>
</evidence>
<dbReference type="Pfam" id="PF00924">
    <property type="entry name" value="MS_channel_2nd"/>
    <property type="match status" value="1"/>
</dbReference>
<dbReference type="PROSITE" id="PS01246">
    <property type="entry name" value="UPF0003"/>
    <property type="match status" value="1"/>
</dbReference>
<dbReference type="SUPFAM" id="SSF82689">
    <property type="entry name" value="Mechanosensitive channel protein MscS (YggB), C-terminal domain"/>
    <property type="match status" value="1"/>
</dbReference>
<feature type="transmembrane region" description="Helical" evidence="8">
    <location>
        <begin position="517"/>
        <end position="538"/>
    </location>
</feature>